<dbReference type="EMBL" id="JBHFFA010000007">
    <property type="protein sequence ID" value="KAL2614013.1"/>
    <property type="molecule type" value="Genomic_DNA"/>
</dbReference>
<dbReference type="Proteomes" id="UP001605036">
    <property type="component" value="Unassembled WGS sequence"/>
</dbReference>
<keyword evidence="2" id="KW-1185">Reference proteome</keyword>
<accession>A0ABD1XZF6</accession>
<evidence type="ECO:0000313" key="2">
    <source>
        <dbReference type="Proteomes" id="UP001605036"/>
    </source>
</evidence>
<protein>
    <submittedName>
        <fullName evidence="1">Uncharacterized protein</fullName>
    </submittedName>
</protein>
<organism evidence="1 2">
    <name type="scientific">Riccia fluitans</name>
    <dbReference type="NCBI Taxonomy" id="41844"/>
    <lineage>
        <taxon>Eukaryota</taxon>
        <taxon>Viridiplantae</taxon>
        <taxon>Streptophyta</taxon>
        <taxon>Embryophyta</taxon>
        <taxon>Marchantiophyta</taxon>
        <taxon>Marchantiopsida</taxon>
        <taxon>Marchantiidae</taxon>
        <taxon>Marchantiales</taxon>
        <taxon>Ricciaceae</taxon>
        <taxon>Riccia</taxon>
    </lineage>
</organism>
<reference evidence="1 2" key="1">
    <citation type="submission" date="2024-09" db="EMBL/GenBank/DDBJ databases">
        <title>Chromosome-scale assembly of Riccia fluitans.</title>
        <authorList>
            <person name="Paukszto L."/>
            <person name="Sawicki J."/>
            <person name="Karawczyk K."/>
            <person name="Piernik-Szablinska J."/>
            <person name="Szczecinska M."/>
            <person name="Mazdziarz M."/>
        </authorList>
    </citation>
    <scope>NUCLEOTIDE SEQUENCE [LARGE SCALE GENOMIC DNA]</scope>
    <source>
        <strain evidence="1">Rf_01</strain>
        <tissue evidence="1">Aerial parts of the thallus</tissue>
    </source>
</reference>
<gene>
    <name evidence="1" type="ORF">R1flu_025705</name>
</gene>
<name>A0ABD1XZF6_9MARC</name>
<sequence length="98" mass="11024">MSQFEYCYITLAHDSCAHWSAVAYFELSFSATDVSERIRRVREAYASEYTLMSSSRNSSLVFFDCPNVRTLSDTQSVEFSGFGEIPLTGILLSRGSII</sequence>
<comment type="caution">
    <text evidence="1">The sequence shown here is derived from an EMBL/GenBank/DDBJ whole genome shotgun (WGS) entry which is preliminary data.</text>
</comment>
<proteinExistence type="predicted"/>
<evidence type="ECO:0000313" key="1">
    <source>
        <dbReference type="EMBL" id="KAL2614013.1"/>
    </source>
</evidence>
<dbReference type="AlphaFoldDB" id="A0ABD1XZF6"/>